<evidence type="ECO:0000256" key="10">
    <source>
        <dbReference type="ARBA" id="ARBA00022741"/>
    </source>
</evidence>
<evidence type="ECO:0000256" key="18">
    <source>
        <dbReference type="ARBA" id="ARBA00062056"/>
    </source>
</evidence>
<dbReference type="Gene3D" id="3.30.470.20">
    <property type="entry name" value="ATP-grasp fold, B domain"/>
    <property type="match status" value="2"/>
</dbReference>
<feature type="binding site" evidence="19">
    <location>
        <position position="293"/>
    </location>
    <ligand>
        <name>ATP</name>
        <dbReference type="ChEBI" id="CHEBI:30616"/>
        <label>1</label>
    </ligand>
</feature>
<comment type="domain">
    <text evidence="19">The large subunit is composed of 2 ATP-grasp domains that are involved in binding the 2 ATP molecules needed for carbamoyl phosphate synthesis. The N-terminal ATP-grasp domain (referred to as the carboxyphosphate synthetic component) catalyzes the ATP-dependent phosphorylation of hydrogencarbonate to carboxyphosphate and the subsequent nucleophilic attack by ammonia to form a carbamate intermediate. The C-terminal ATP-grasp domain (referred to as the carbamoyl phosphate synthetic component) then catalyzes the phosphorylation of carbamate with the second ATP to form the end product carbamoyl phosphate. The reactive and unstable enzyme intermediates are sequentially channeled from one active site to the next through the interior of the protein over a distance of at least 96 A.</text>
</comment>
<feature type="binding site" evidence="19">
    <location>
        <position position="216"/>
    </location>
    <ligand>
        <name>ATP</name>
        <dbReference type="ChEBI" id="CHEBI:30616"/>
        <label>1</label>
    </ligand>
</feature>
<feature type="binding site" evidence="19">
    <location>
        <position position="307"/>
    </location>
    <ligand>
        <name>ATP</name>
        <dbReference type="ChEBI" id="CHEBI:30616"/>
        <label>1</label>
    </ligand>
</feature>
<dbReference type="FunFam" id="3.40.50.20:FF:000001">
    <property type="entry name" value="Carbamoyl-phosphate synthase large chain"/>
    <property type="match status" value="1"/>
</dbReference>
<feature type="binding site" evidence="19">
    <location>
        <position position="293"/>
    </location>
    <ligand>
        <name>Mn(2+)</name>
        <dbReference type="ChEBI" id="CHEBI:29035"/>
        <label>1</label>
    </ligand>
</feature>
<keyword evidence="5 19" id="KW-0055">Arginine biosynthesis</keyword>
<dbReference type="GO" id="GO:0005524">
    <property type="term" value="F:ATP binding"/>
    <property type="evidence" value="ECO:0007669"/>
    <property type="project" value="UniProtKB-UniRule"/>
</dbReference>
<keyword evidence="14" id="KW-0464">Manganese</keyword>
<keyword evidence="13 19" id="KW-0665">Pyrimidine biosynthesis</keyword>
<keyword evidence="9 19" id="KW-0677">Repeat</keyword>
<dbReference type="Gene3D" id="3.40.50.20">
    <property type="match status" value="2"/>
</dbReference>
<comment type="caution">
    <text evidence="19">Lacks conserved residue(s) required for the propagation of feature annotation.</text>
</comment>
<dbReference type="OrthoDB" id="9804197at2"/>
<organism evidence="22 23">
    <name type="scientific">Bryocella elongata</name>
    <dbReference type="NCBI Taxonomy" id="863522"/>
    <lineage>
        <taxon>Bacteria</taxon>
        <taxon>Pseudomonadati</taxon>
        <taxon>Acidobacteriota</taxon>
        <taxon>Terriglobia</taxon>
        <taxon>Terriglobales</taxon>
        <taxon>Acidobacteriaceae</taxon>
        <taxon>Bryocella</taxon>
    </lineage>
</organism>
<feature type="binding site" evidence="19">
    <location>
        <position position="797"/>
    </location>
    <ligand>
        <name>ATP</name>
        <dbReference type="ChEBI" id="CHEBI:30616"/>
        <label>2</label>
    </ligand>
</feature>
<dbReference type="PROSITE" id="PS00867">
    <property type="entry name" value="CPSASE_2"/>
    <property type="match status" value="2"/>
</dbReference>
<feature type="binding site" evidence="19">
    <location>
        <position position="769"/>
    </location>
    <ligand>
        <name>ATP</name>
        <dbReference type="ChEBI" id="CHEBI:30616"/>
        <label>2</label>
    </ligand>
</feature>
<feature type="binding site" evidence="19">
    <location>
        <position position="251"/>
    </location>
    <ligand>
        <name>ATP</name>
        <dbReference type="ChEBI" id="CHEBI:30616"/>
        <label>1</label>
    </ligand>
</feature>
<dbReference type="Gene3D" id="1.10.1030.10">
    <property type="entry name" value="Carbamoyl-phosphate synthetase, large subunit oligomerisation domain"/>
    <property type="match status" value="1"/>
</dbReference>
<dbReference type="SUPFAM" id="SSF52440">
    <property type="entry name" value="PreATP-grasp domain"/>
    <property type="match status" value="2"/>
</dbReference>
<comment type="cofactor">
    <cofactor evidence="19">
        <name>Mg(2+)</name>
        <dbReference type="ChEBI" id="CHEBI:18420"/>
    </cofactor>
    <cofactor evidence="19">
        <name>Mn(2+)</name>
        <dbReference type="ChEBI" id="CHEBI:29035"/>
    </cofactor>
    <text evidence="19">Binds 4 Mg(2+) or Mn(2+) ions per subunit.</text>
</comment>
<feature type="binding site" evidence="19">
    <location>
        <position position="796"/>
    </location>
    <ligand>
        <name>ATP</name>
        <dbReference type="ChEBI" id="CHEBI:30616"/>
        <label>2</label>
    </ligand>
</feature>
<feature type="binding site" evidence="19">
    <location>
        <position position="795"/>
    </location>
    <ligand>
        <name>ATP</name>
        <dbReference type="ChEBI" id="CHEBI:30616"/>
        <label>2</label>
    </ligand>
</feature>
<keyword evidence="11 19" id="KW-0067">ATP-binding</keyword>
<keyword evidence="6 19" id="KW-0436">Ligase</keyword>
<dbReference type="HAMAP" id="MF_01210_B">
    <property type="entry name" value="CPSase_L_chain_B"/>
    <property type="match status" value="1"/>
</dbReference>
<dbReference type="InterPro" id="IPR006275">
    <property type="entry name" value="CPSase_lsu"/>
</dbReference>
<dbReference type="GO" id="GO:0005737">
    <property type="term" value="C:cytoplasm"/>
    <property type="evidence" value="ECO:0007669"/>
    <property type="project" value="TreeGrafter"/>
</dbReference>
<feature type="binding site" evidence="19">
    <location>
        <position position="250"/>
    </location>
    <ligand>
        <name>ATP</name>
        <dbReference type="ChEBI" id="CHEBI:30616"/>
        <label>1</label>
    </ligand>
</feature>
<feature type="binding site" evidence="19">
    <location>
        <position position="307"/>
    </location>
    <ligand>
        <name>Mn(2+)</name>
        <dbReference type="ChEBI" id="CHEBI:29035"/>
        <label>1</label>
    </ligand>
</feature>
<dbReference type="CDD" id="cd01424">
    <property type="entry name" value="MGS_CPS_II"/>
    <property type="match status" value="1"/>
</dbReference>
<evidence type="ECO:0000256" key="12">
    <source>
        <dbReference type="ARBA" id="ARBA00022842"/>
    </source>
</evidence>
<dbReference type="InterPro" id="IPR005483">
    <property type="entry name" value="CPSase_dom"/>
</dbReference>
<evidence type="ECO:0000259" key="20">
    <source>
        <dbReference type="PROSITE" id="PS50975"/>
    </source>
</evidence>
<proteinExistence type="inferred from homology"/>
<dbReference type="InterPro" id="IPR011607">
    <property type="entry name" value="MGS-like_dom"/>
</dbReference>
<comment type="subunit">
    <text evidence="18 19">Composed of two chains; the small (or glutamine) chain promotes the hydrolysis of glutamine to ammonia, which is used by the large (or ammonia) chain to synthesize carbamoyl phosphate. Tetramer of heterodimers (alpha,beta)4.</text>
</comment>
<evidence type="ECO:0000256" key="17">
    <source>
        <dbReference type="ARBA" id="ARBA00057223"/>
    </source>
</evidence>
<dbReference type="PANTHER" id="PTHR11405">
    <property type="entry name" value="CARBAMOYLTRANSFERASE FAMILY MEMBER"/>
    <property type="match status" value="1"/>
</dbReference>
<feature type="binding site" evidence="19">
    <location>
        <position position="723"/>
    </location>
    <ligand>
        <name>ATP</name>
        <dbReference type="ChEBI" id="CHEBI:30616"/>
        <label>2</label>
    </ligand>
</feature>
<name>A0A1H5U5C9_9BACT</name>
<dbReference type="PROSITE" id="PS51855">
    <property type="entry name" value="MGS"/>
    <property type="match status" value="1"/>
</dbReference>
<dbReference type="SUPFAM" id="SSF48108">
    <property type="entry name" value="Carbamoyl phosphate synthetase, large subunit connection domain"/>
    <property type="match status" value="1"/>
</dbReference>
<dbReference type="PROSITE" id="PS00866">
    <property type="entry name" value="CPSASE_1"/>
    <property type="match status" value="2"/>
</dbReference>
<dbReference type="GO" id="GO:0006541">
    <property type="term" value="P:glutamine metabolic process"/>
    <property type="evidence" value="ECO:0007669"/>
    <property type="project" value="TreeGrafter"/>
</dbReference>
<dbReference type="FunFam" id="3.30.470.20:FF:000013">
    <property type="entry name" value="Carbamoyl-phosphate synthase large chain"/>
    <property type="match status" value="1"/>
</dbReference>
<dbReference type="NCBIfam" id="TIGR01369">
    <property type="entry name" value="CPSaseII_lrg"/>
    <property type="match status" value="1"/>
</dbReference>
<feature type="binding site" evidence="19">
    <location>
        <position position="307"/>
    </location>
    <ligand>
        <name>Mn(2+)</name>
        <dbReference type="ChEBI" id="CHEBI:29035"/>
        <label>2</label>
    </ligand>
</feature>
<comment type="pathway">
    <text evidence="2 19">Pyrimidine metabolism; UMP biosynthesis via de novo pathway; (S)-dihydroorotate from bicarbonate: step 1/3.</text>
</comment>
<dbReference type="NCBIfam" id="NF009455">
    <property type="entry name" value="PRK12815.1"/>
    <property type="match status" value="1"/>
</dbReference>
<sequence length="1095" mass="119563">MPRRNDIAKILVIGSGPIVIGQSAEFDYSGTQACKALKAEGYEVVLVNSNPASIMTDPDVADRTYIEPLTITYLTEILRREVGLLDPKLGKFAVLPTVGGQTALNLAVDLADAGVLDELGVELIGAKLEAIKKAEDRLLFKDAMTKIGLDMPKSKLINNLRDGLEFAGVLGFPVVIRPSFTLGGSGGGIAFNREELIEILTRGLDLSPVHECLLEESVLGWKEYEMEVVRDLKDNVVIICSIENFDPMGVHTGDSITVAPAQTLTDREFQRMRDASIAVIREIGVETGGSNVQFAVNPQNGRMTVIEMNPRVSRSSALASKATGFPIAKIAARLAVGYTLDELQNDITKATPACFEPTIDYVVVKIPKWQFEKFPGADETLGPQMKSVGEVMAIGRTFKEAMMKAVRSLETGKKGVMDDIDPRRLRQRLVTPHPDRLSYLRYAFDNGMSVREAVKFTAMDPWFLHQMKQIADELKAVEAIGYRKLDEETLRSAKRMGLSDARIAAALKLDEKDGATKVRALRQELGIKPVYKLVDTCAAEFESFTPYMYSCYDEEDEFQATAKKKVIILGSGPNRIGQGIEFDYCCCHAAFALREDGYETIMVNCNPETVSTDYDTSDRLYFEPLTLEDVLAVYEHEAAAGADIGMIVQFGGQTPLNLSMPLKNAGVPTIGTSPESIDLAEDRKRFGKLITELQIPQPQGAIATNVDEALSGARRVEYPVLVRPSYVLGGRAMVIAYDDADIIRYMTSAIEYSQDKPILIDHFLEDAMEVDVDALCDGRDVVIAGIMQHIEEAGIHSGDSSCVLPSVDLTADVLETIRVYTRKLALSLDVVGLVNLQFAVQRGKVFVIEVNPRASRTVPYVSKATGVQLAKIASRLMTGRKLIELLPDAVASGEDLSTGNHYFVKSPVFPWGKFQGVDPILGPEMRSTGEVMGVAKTFGEAFAKAQMAAGQVLPTGGTVFFSVNDHDKPHVAALARRFVDMGFRLVATYGTAELLEDAGLQVESVFKVKEGRPNVVDFIKGDRIQLIINTPRGQEKVFDEQAIRKAAVNARIPTITTLAAAHAAAEGIAALQRGKVTVESLQELHAARVAVPVTQ</sequence>
<feature type="binding site" evidence="19">
    <location>
        <position position="849"/>
    </location>
    <ligand>
        <name>ATP</name>
        <dbReference type="ChEBI" id="CHEBI:30616"/>
        <label>2</label>
    </ligand>
</feature>
<dbReference type="PANTHER" id="PTHR11405:SF53">
    <property type="entry name" value="CARBAMOYL-PHOSPHATE SYNTHASE [AMMONIA], MITOCHONDRIAL"/>
    <property type="match status" value="1"/>
</dbReference>
<evidence type="ECO:0000256" key="1">
    <source>
        <dbReference type="ARBA" id="ARBA00001936"/>
    </source>
</evidence>
<comment type="pathway">
    <text evidence="3 19">Amino-acid biosynthesis; L-arginine biosynthesis; carbamoyl phosphate from bicarbonate: step 1/1.</text>
</comment>
<keyword evidence="8" id="KW-0479">Metal-binding</keyword>
<dbReference type="Gene3D" id="3.40.50.1380">
    <property type="entry name" value="Methylglyoxal synthase-like domain"/>
    <property type="match status" value="1"/>
</dbReference>
<dbReference type="InterPro" id="IPR058047">
    <property type="entry name" value="CPSase_preATP-grasp"/>
</dbReference>
<feature type="binding site" evidence="19">
    <location>
        <position position="309"/>
    </location>
    <ligand>
        <name>Mg(2+)</name>
        <dbReference type="ChEBI" id="CHEBI:18420"/>
        <label>2</label>
    </ligand>
</feature>
<dbReference type="HAMAP" id="MF_01210_A">
    <property type="entry name" value="CPSase_L_chain_A"/>
    <property type="match status" value="1"/>
</dbReference>
<evidence type="ECO:0000256" key="9">
    <source>
        <dbReference type="ARBA" id="ARBA00022737"/>
    </source>
</evidence>
<feature type="binding site" evidence="19">
    <location>
        <position position="849"/>
    </location>
    <ligand>
        <name>Mn(2+)</name>
        <dbReference type="ChEBI" id="CHEBI:29035"/>
        <label>4</label>
    </ligand>
</feature>
<dbReference type="SUPFAM" id="SSF52335">
    <property type="entry name" value="Methylglyoxal synthase-like"/>
    <property type="match status" value="1"/>
</dbReference>
<dbReference type="EMBL" id="FNVA01000001">
    <property type="protein sequence ID" value="SEF69491.1"/>
    <property type="molecule type" value="Genomic_DNA"/>
</dbReference>
<keyword evidence="23" id="KW-1185">Reference proteome</keyword>
<dbReference type="SMART" id="SM00851">
    <property type="entry name" value="MGS"/>
    <property type="match status" value="1"/>
</dbReference>
<feature type="domain" description="ATP-grasp" evidence="20">
    <location>
        <begin position="141"/>
        <end position="336"/>
    </location>
</feature>
<evidence type="ECO:0000256" key="6">
    <source>
        <dbReference type="ARBA" id="ARBA00022598"/>
    </source>
</evidence>
<comment type="catalytic activity">
    <reaction evidence="15 19">
        <text>hydrogencarbonate + NH4(+) + 2 ATP = carbamoyl phosphate + 2 ADP + phosphate + 2 H(+)</text>
        <dbReference type="Rhea" id="RHEA:18029"/>
        <dbReference type="ChEBI" id="CHEBI:15378"/>
        <dbReference type="ChEBI" id="CHEBI:17544"/>
        <dbReference type="ChEBI" id="CHEBI:28938"/>
        <dbReference type="ChEBI" id="CHEBI:30616"/>
        <dbReference type="ChEBI" id="CHEBI:43474"/>
        <dbReference type="ChEBI" id="CHEBI:58228"/>
        <dbReference type="ChEBI" id="CHEBI:456216"/>
        <dbReference type="EC" id="6.3.4.16"/>
    </reaction>
</comment>
<feature type="binding site" evidence="19">
    <location>
        <position position="837"/>
    </location>
    <ligand>
        <name>ATP</name>
        <dbReference type="ChEBI" id="CHEBI:30616"/>
        <label>2</label>
    </ligand>
</feature>
<feature type="binding site" evidence="19">
    <location>
        <position position="218"/>
    </location>
    <ligand>
        <name>ATP</name>
        <dbReference type="ChEBI" id="CHEBI:30616"/>
        <label>1</label>
    </ligand>
</feature>
<accession>A0A1H5U5C9</accession>
<feature type="binding site" evidence="19">
    <location>
        <position position="177"/>
    </location>
    <ligand>
        <name>ATP</name>
        <dbReference type="ChEBI" id="CHEBI:30616"/>
        <label>1</label>
    </ligand>
</feature>
<dbReference type="EC" id="6.3.5.5" evidence="19"/>
<dbReference type="GO" id="GO:0004087">
    <property type="term" value="F:carbamoyl-phosphate synthase (ammonia) activity"/>
    <property type="evidence" value="ECO:0007669"/>
    <property type="project" value="UniProtKB-EC"/>
</dbReference>
<feature type="binding site" evidence="19">
    <location>
        <position position="764"/>
    </location>
    <ligand>
        <name>ATP</name>
        <dbReference type="ChEBI" id="CHEBI:30616"/>
        <label>2</label>
    </ligand>
</feature>
<dbReference type="Pfam" id="PF02786">
    <property type="entry name" value="CPSase_L_D2"/>
    <property type="match status" value="2"/>
</dbReference>
<feature type="binding site" evidence="19">
    <location>
        <position position="849"/>
    </location>
    <ligand>
        <name>Mg(2+)</name>
        <dbReference type="ChEBI" id="CHEBI:18420"/>
        <label>4</label>
    </ligand>
</feature>
<evidence type="ECO:0000313" key="22">
    <source>
        <dbReference type="EMBL" id="SEF69491.1"/>
    </source>
</evidence>
<reference evidence="22 23" key="1">
    <citation type="submission" date="2016-10" db="EMBL/GenBank/DDBJ databases">
        <authorList>
            <person name="de Groot N.N."/>
        </authorList>
    </citation>
    <scope>NUCLEOTIDE SEQUENCE [LARGE SCALE GENOMIC DNA]</scope>
    <source>
        <strain evidence="22 23">DSM 22489</strain>
    </source>
</reference>
<evidence type="ECO:0000256" key="2">
    <source>
        <dbReference type="ARBA" id="ARBA00004812"/>
    </source>
</evidence>
<feature type="binding site" evidence="19">
    <location>
        <position position="223"/>
    </location>
    <ligand>
        <name>ATP</name>
        <dbReference type="ChEBI" id="CHEBI:30616"/>
        <label>1</label>
    </ligand>
</feature>
<feature type="region of interest" description="Allosteric domain" evidence="19">
    <location>
        <begin position="951"/>
        <end position="1095"/>
    </location>
</feature>
<dbReference type="AlphaFoldDB" id="A0A1H5U5C9"/>
<evidence type="ECO:0000256" key="5">
    <source>
        <dbReference type="ARBA" id="ARBA00022571"/>
    </source>
</evidence>
<dbReference type="RefSeq" id="WP_103931726.1">
    <property type="nucleotide sequence ID" value="NZ_FNVA01000001.1"/>
</dbReference>
<feature type="domain" description="ATP-grasp" evidence="20">
    <location>
        <begin position="687"/>
        <end position="878"/>
    </location>
</feature>
<feature type="binding site" evidence="19">
    <location>
        <position position="851"/>
    </location>
    <ligand>
        <name>Mg(2+)</name>
        <dbReference type="ChEBI" id="CHEBI:18420"/>
        <label>4</label>
    </ligand>
</feature>
<dbReference type="GO" id="GO:0006526">
    <property type="term" value="P:L-arginine biosynthetic process"/>
    <property type="evidence" value="ECO:0007669"/>
    <property type="project" value="UniProtKB-UniRule"/>
</dbReference>
<dbReference type="PROSITE" id="PS50975">
    <property type="entry name" value="ATP_GRASP"/>
    <property type="match status" value="2"/>
</dbReference>
<evidence type="ECO:0000256" key="4">
    <source>
        <dbReference type="ARBA" id="ARBA00009799"/>
    </source>
</evidence>
<feature type="domain" description="MGS-like" evidence="21">
    <location>
        <begin position="951"/>
        <end position="1091"/>
    </location>
</feature>
<dbReference type="UniPathway" id="UPA00068">
    <property type="reaction ID" value="UER00171"/>
</dbReference>
<dbReference type="FunFam" id="3.30.1490.20:FF:000001">
    <property type="entry name" value="Carbamoyl-phosphate synthase large chain"/>
    <property type="match status" value="1"/>
</dbReference>
<keyword evidence="7 19" id="KW-0028">Amino-acid biosynthesis</keyword>
<feature type="binding site" evidence="19">
    <location>
        <position position="849"/>
    </location>
    <ligand>
        <name>Mn(2+)</name>
        <dbReference type="ChEBI" id="CHEBI:29035"/>
        <label>3</label>
    </ligand>
</feature>
<keyword evidence="10 19" id="KW-0547">Nucleotide-binding</keyword>
<comment type="similarity">
    <text evidence="4 19">Belongs to the CarB family.</text>
</comment>
<feature type="binding site" evidence="19">
    <location>
        <position position="307"/>
    </location>
    <ligand>
        <name>Mg(2+)</name>
        <dbReference type="ChEBI" id="CHEBI:18420"/>
        <label>1</label>
    </ligand>
</feature>
<dbReference type="GO" id="GO:0044205">
    <property type="term" value="P:'de novo' UMP biosynthetic process"/>
    <property type="evidence" value="ECO:0007669"/>
    <property type="project" value="UniProtKB-UniRule"/>
</dbReference>
<dbReference type="InterPro" id="IPR033937">
    <property type="entry name" value="MGS_CPS_CarB"/>
</dbReference>
<protein>
    <recommendedName>
        <fullName evidence="19">Carbamoyl phosphate synthase large chain</fullName>
        <ecNumber evidence="19">6.3.4.16</ecNumber>
        <ecNumber evidence="19">6.3.5.5</ecNumber>
    </recommendedName>
    <alternativeName>
        <fullName evidence="19">Carbamoyl phosphate synthetase ammonia chain</fullName>
    </alternativeName>
</protein>
<evidence type="ECO:0000256" key="8">
    <source>
        <dbReference type="ARBA" id="ARBA00022723"/>
    </source>
</evidence>
<comment type="cofactor">
    <cofactor evidence="1">
        <name>Mn(2+)</name>
        <dbReference type="ChEBI" id="CHEBI:29035"/>
    </cofactor>
</comment>
<dbReference type="InterPro" id="IPR016185">
    <property type="entry name" value="PreATP-grasp_dom_sf"/>
</dbReference>
<evidence type="ECO:0000256" key="3">
    <source>
        <dbReference type="ARBA" id="ARBA00005077"/>
    </source>
</evidence>
<evidence type="ECO:0000256" key="14">
    <source>
        <dbReference type="ARBA" id="ARBA00023211"/>
    </source>
</evidence>
<feature type="binding site" evidence="19">
    <location>
        <position position="851"/>
    </location>
    <ligand>
        <name>Mn(2+)</name>
        <dbReference type="ChEBI" id="CHEBI:29035"/>
        <label>4</label>
    </ligand>
</feature>
<feature type="binding site" evidence="19">
    <location>
        <position position="309"/>
    </location>
    <ligand>
        <name>Mn(2+)</name>
        <dbReference type="ChEBI" id="CHEBI:29035"/>
        <label>2</label>
    </ligand>
</feature>
<feature type="binding site" evidence="19">
    <location>
        <position position="762"/>
    </location>
    <ligand>
        <name>ATP</name>
        <dbReference type="ChEBI" id="CHEBI:30616"/>
        <label>2</label>
    </ligand>
</feature>
<dbReference type="SMART" id="SM01096">
    <property type="entry name" value="CPSase_L_D3"/>
    <property type="match status" value="1"/>
</dbReference>
<feature type="binding site" evidence="19">
    <location>
        <position position="307"/>
    </location>
    <ligand>
        <name>Mg(2+)</name>
        <dbReference type="ChEBI" id="CHEBI:18420"/>
        <label>2</label>
    </ligand>
</feature>
<evidence type="ECO:0000256" key="15">
    <source>
        <dbReference type="ARBA" id="ARBA00047359"/>
    </source>
</evidence>
<dbReference type="InterPro" id="IPR013815">
    <property type="entry name" value="ATP_grasp_subdomain_1"/>
</dbReference>
<feature type="binding site" evidence="19">
    <location>
        <position position="293"/>
    </location>
    <ligand>
        <name>Mg(2+)</name>
        <dbReference type="ChEBI" id="CHEBI:18420"/>
        <label>1</label>
    </ligand>
</feature>
<dbReference type="InterPro" id="IPR036914">
    <property type="entry name" value="MGS-like_dom_sf"/>
</dbReference>
<comment type="function">
    <text evidence="17 19">Large subunit of the glutamine-dependent carbamoyl phosphate synthetase (CPSase). CPSase catalyzes the formation of carbamoyl phosphate from the ammonia moiety of glutamine, carbonate, and phosphate donated by ATP, constituting the first step of 2 biosynthetic pathways, one leading to arginine and/or urea and the other to pyrimidine nucleotides. The large subunit (synthetase) binds the substrates ammonia (free or transferred from glutamine from the small subunit), hydrogencarbonate and ATP and carries out an ATP-coupled ligase reaction, activating hydrogencarbonate by forming carboxy phosphate which reacts with ammonia to form carbamoyl phosphate.</text>
</comment>
<feature type="binding site" evidence="19">
    <location>
        <position position="849"/>
    </location>
    <ligand>
        <name>Mg(2+)</name>
        <dbReference type="ChEBI" id="CHEBI:18420"/>
        <label>3</label>
    </ligand>
</feature>
<feature type="binding site" evidence="19">
    <location>
        <position position="794"/>
    </location>
    <ligand>
        <name>ATP</name>
        <dbReference type="ChEBI" id="CHEBI:30616"/>
        <label>2</label>
    </ligand>
</feature>
<dbReference type="InterPro" id="IPR005480">
    <property type="entry name" value="CPSase_lsu_oligo"/>
</dbReference>
<feature type="binding site" evidence="19">
    <location>
        <position position="837"/>
    </location>
    <ligand>
        <name>Mn(2+)</name>
        <dbReference type="ChEBI" id="CHEBI:29035"/>
        <label>3</label>
    </ligand>
</feature>
<dbReference type="Pfam" id="PF25596">
    <property type="entry name" value="CPSase_L_D1"/>
    <property type="match status" value="2"/>
</dbReference>
<dbReference type="Pfam" id="PF02787">
    <property type="entry name" value="CPSase_L_D3"/>
    <property type="match status" value="1"/>
</dbReference>
<feature type="binding site" evidence="19">
    <location>
        <position position="137"/>
    </location>
    <ligand>
        <name>ATP</name>
        <dbReference type="ChEBI" id="CHEBI:30616"/>
        <label>1</label>
    </ligand>
</feature>
<dbReference type="InterPro" id="IPR036897">
    <property type="entry name" value="CarbamoylP_synth_lsu_oligo_sf"/>
</dbReference>
<dbReference type="GO" id="GO:0046872">
    <property type="term" value="F:metal ion binding"/>
    <property type="evidence" value="ECO:0007669"/>
    <property type="project" value="UniProtKB-KW"/>
</dbReference>
<evidence type="ECO:0000256" key="16">
    <source>
        <dbReference type="ARBA" id="ARBA00048816"/>
    </source>
</evidence>
<comment type="catalytic activity">
    <reaction evidence="16 19">
        <text>hydrogencarbonate + L-glutamine + 2 ATP + H2O = carbamoyl phosphate + L-glutamate + 2 ADP + phosphate + 2 H(+)</text>
        <dbReference type="Rhea" id="RHEA:18633"/>
        <dbReference type="ChEBI" id="CHEBI:15377"/>
        <dbReference type="ChEBI" id="CHEBI:15378"/>
        <dbReference type="ChEBI" id="CHEBI:17544"/>
        <dbReference type="ChEBI" id="CHEBI:29985"/>
        <dbReference type="ChEBI" id="CHEBI:30616"/>
        <dbReference type="ChEBI" id="CHEBI:43474"/>
        <dbReference type="ChEBI" id="CHEBI:58228"/>
        <dbReference type="ChEBI" id="CHEBI:58359"/>
        <dbReference type="ChEBI" id="CHEBI:456216"/>
        <dbReference type="EC" id="6.3.5.5"/>
    </reaction>
</comment>
<dbReference type="InterPro" id="IPR005479">
    <property type="entry name" value="CPAse_ATP-bd"/>
</dbReference>
<keyword evidence="12" id="KW-0460">Magnesium</keyword>
<dbReference type="Gene3D" id="3.30.1490.20">
    <property type="entry name" value="ATP-grasp fold, A domain"/>
    <property type="match status" value="1"/>
</dbReference>
<dbReference type="SUPFAM" id="SSF56059">
    <property type="entry name" value="Glutathione synthetase ATP-binding domain-like"/>
    <property type="match status" value="2"/>
</dbReference>
<dbReference type="EC" id="6.3.4.16" evidence="19"/>
<evidence type="ECO:0000256" key="13">
    <source>
        <dbReference type="ARBA" id="ARBA00022975"/>
    </source>
</evidence>
<evidence type="ECO:0000313" key="23">
    <source>
        <dbReference type="Proteomes" id="UP000236728"/>
    </source>
</evidence>
<feature type="binding site" evidence="19">
    <location>
        <position position="249"/>
    </location>
    <ligand>
        <name>ATP</name>
        <dbReference type="ChEBI" id="CHEBI:30616"/>
        <label>1</label>
    </ligand>
</feature>
<evidence type="ECO:0000259" key="21">
    <source>
        <dbReference type="PROSITE" id="PS51855"/>
    </source>
</evidence>
<dbReference type="FunFam" id="3.40.50.20:FF:000003">
    <property type="entry name" value="Carbamoyl-phosphate synthase large chain"/>
    <property type="match status" value="1"/>
</dbReference>
<feature type="binding site" evidence="19">
    <location>
        <position position="837"/>
    </location>
    <ligand>
        <name>Mg(2+)</name>
        <dbReference type="ChEBI" id="CHEBI:18420"/>
        <label>3</label>
    </ligand>
</feature>
<dbReference type="PRINTS" id="PR00098">
    <property type="entry name" value="CPSASE"/>
</dbReference>
<evidence type="ECO:0000256" key="7">
    <source>
        <dbReference type="ARBA" id="ARBA00022605"/>
    </source>
</evidence>
<dbReference type="NCBIfam" id="NF003671">
    <property type="entry name" value="PRK05294.1"/>
    <property type="match status" value="1"/>
</dbReference>
<dbReference type="FunFam" id="1.10.1030.10:FF:000002">
    <property type="entry name" value="Carbamoyl-phosphate synthase large chain"/>
    <property type="match status" value="1"/>
</dbReference>
<evidence type="ECO:0000256" key="11">
    <source>
        <dbReference type="ARBA" id="ARBA00022840"/>
    </source>
</evidence>
<feature type="binding site" evidence="19">
    <location>
        <position position="183"/>
    </location>
    <ligand>
        <name>ATP</name>
        <dbReference type="ChEBI" id="CHEBI:30616"/>
        <label>1</label>
    </ligand>
</feature>
<dbReference type="FunFam" id="3.30.470.20:FF:000007">
    <property type="entry name" value="Carbamoyl-phosphate synthase large chain"/>
    <property type="match status" value="1"/>
</dbReference>
<feature type="region of interest" description="Carboxyphosphate synthetic domain" evidence="19">
    <location>
        <begin position="1"/>
        <end position="410"/>
    </location>
</feature>
<dbReference type="Proteomes" id="UP000236728">
    <property type="component" value="Unassembled WGS sequence"/>
</dbReference>
<dbReference type="Pfam" id="PF02142">
    <property type="entry name" value="MGS"/>
    <property type="match status" value="1"/>
</dbReference>
<dbReference type="GO" id="GO:0004088">
    <property type="term" value="F:carbamoyl-phosphate synthase (glutamine-hydrolyzing) activity"/>
    <property type="evidence" value="ECO:0007669"/>
    <property type="project" value="UniProtKB-UniRule"/>
</dbReference>
<evidence type="ECO:0000256" key="19">
    <source>
        <dbReference type="HAMAP-Rule" id="MF_01210"/>
    </source>
</evidence>
<dbReference type="InterPro" id="IPR011761">
    <property type="entry name" value="ATP-grasp"/>
</dbReference>
<dbReference type="UniPathway" id="UPA00070">
    <property type="reaction ID" value="UER00115"/>
</dbReference>
<feature type="binding site" evidence="19">
    <location>
        <position position="184"/>
    </location>
    <ligand>
        <name>ATP</name>
        <dbReference type="ChEBI" id="CHEBI:30616"/>
        <label>1</label>
    </ligand>
</feature>
<gene>
    <name evidence="19" type="primary">carB</name>
    <name evidence="22" type="ORF">SAMN05421819_0850</name>
</gene>